<dbReference type="RefSeq" id="WP_157296234.1">
    <property type="nucleotide sequence ID" value="NZ_JBHTCT010000005.1"/>
</dbReference>
<proteinExistence type="inferred from homology"/>
<dbReference type="SUPFAM" id="SSF53092">
    <property type="entry name" value="Creatinase/prolidase N-terminal domain"/>
    <property type="match status" value="1"/>
</dbReference>
<reference evidence="7" key="1">
    <citation type="journal article" date="2019" name="Int. J. Syst. Evol. Microbiol.">
        <title>The Global Catalogue of Microorganisms (GCM) 10K type strain sequencing project: providing services to taxonomists for standard genome sequencing and annotation.</title>
        <authorList>
            <consortium name="The Broad Institute Genomics Platform"/>
            <consortium name="The Broad Institute Genome Sequencing Center for Infectious Disease"/>
            <person name="Wu L."/>
            <person name="Ma J."/>
        </authorList>
    </citation>
    <scope>NUCLEOTIDE SEQUENCE [LARGE SCALE GENOMIC DNA]</scope>
    <source>
        <strain evidence="7">JCM 4738</strain>
    </source>
</reference>
<evidence type="ECO:0000256" key="3">
    <source>
        <dbReference type="RuleBase" id="RU000590"/>
    </source>
</evidence>
<evidence type="ECO:0000259" key="4">
    <source>
        <dbReference type="Pfam" id="PF00557"/>
    </source>
</evidence>
<dbReference type="InterPro" id="IPR036005">
    <property type="entry name" value="Creatinase/aminopeptidase-like"/>
</dbReference>
<keyword evidence="7" id="KW-1185">Reference proteome</keyword>
<keyword evidence="1 3" id="KW-0479">Metal-binding</keyword>
<dbReference type="SUPFAM" id="SSF55920">
    <property type="entry name" value="Creatinase/aminopeptidase"/>
    <property type="match status" value="1"/>
</dbReference>
<comment type="caution">
    <text evidence="6">The sequence shown here is derived from an EMBL/GenBank/DDBJ whole genome shotgun (WGS) entry which is preliminary data.</text>
</comment>
<dbReference type="InterPro" id="IPR000587">
    <property type="entry name" value="Creatinase_N"/>
</dbReference>
<feature type="domain" description="Creatinase N-terminal" evidence="5">
    <location>
        <begin position="6"/>
        <end position="143"/>
    </location>
</feature>
<evidence type="ECO:0000256" key="2">
    <source>
        <dbReference type="ARBA" id="ARBA00022801"/>
    </source>
</evidence>
<dbReference type="Proteomes" id="UP001596483">
    <property type="component" value="Unassembled WGS sequence"/>
</dbReference>
<dbReference type="InterPro" id="IPR001131">
    <property type="entry name" value="Peptidase_M24B_aminopep-P_CS"/>
</dbReference>
<evidence type="ECO:0000259" key="5">
    <source>
        <dbReference type="Pfam" id="PF01321"/>
    </source>
</evidence>
<dbReference type="PANTHER" id="PTHR46112">
    <property type="entry name" value="AMINOPEPTIDASE"/>
    <property type="match status" value="1"/>
</dbReference>
<dbReference type="InterPro" id="IPR050659">
    <property type="entry name" value="Peptidase_M24B"/>
</dbReference>
<name>A0ABW2NE23_9BACL</name>
<gene>
    <name evidence="6" type="ORF">ACFQQH_03095</name>
</gene>
<evidence type="ECO:0000256" key="1">
    <source>
        <dbReference type="ARBA" id="ARBA00022723"/>
    </source>
</evidence>
<protein>
    <submittedName>
        <fullName evidence="6">M24 family metallopeptidase</fullName>
    </submittedName>
</protein>
<feature type="domain" description="Peptidase M24" evidence="4">
    <location>
        <begin position="151"/>
        <end position="359"/>
    </location>
</feature>
<sequence>MNTEKRVQKLREVMDAKGIDVSVIFNFENQYYFSGLKAITYSRPIVLLVDKKKTTMIIPSLEEEHAKAKTNVDELYVYHEVKSKTGQGESYTEHFNTILSSYPKGTVIGAEFASFSVKLEQIAHKHGAELVSIDQEIVDMRAVKDEEEMAMIAESGRLVSLALKHSLENAAAGMSEIEMDQFGTHALFNEVAECHPNATLDYFVMSPSGVERTNMPHVFSNTRQLEEQDIIIHSRQVGLNGYRAECERTFFIGRPTDKQKDAFKVAVEAQAAALDFIKVGVTAKEVNEVARKVIEKAGLEPYVNHRTGHGIGIGLHEEPSLRYDNDLVLKPGMAFCVEPGIYIPEVGGFRHSDTVILKENGTELITEYPSDLESLVFDGVKTGV</sequence>
<dbReference type="InterPro" id="IPR029149">
    <property type="entry name" value="Creatin/AminoP/Spt16_N"/>
</dbReference>
<dbReference type="PROSITE" id="PS00491">
    <property type="entry name" value="PROLINE_PEPTIDASE"/>
    <property type="match status" value="1"/>
</dbReference>
<keyword evidence="2" id="KW-0378">Hydrolase</keyword>
<dbReference type="Gene3D" id="3.40.350.10">
    <property type="entry name" value="Creatinase/prolidase N-terminal domain"/>
    <property type="match status" value="1"/>
</dbReference>
<dbReference type="EMBL" id="JBHTCT010000005">
    <property type="protein sequence ID" value="MFC7364150.1"/>
    <property type="molecule type" value="Genomic_DNA"/>
</dbReference>
<dbReference type="Pfam" id="PF00557">
    <property type="entry name" value="Peptidase_M24"/>
    <property type="match status" value="1"/>
</dbReference>
<organism evidence="6 7">
    <name type="scientific">Bhargavaea changchunensis</name>
    <dbReference type="NCBI Taxonomy" id="2134037"/>
    <lineage>
        <taxon>Bacteria</taxon>
        <taxon>Bacillati</taxon>
        <taxon>Bacillota</taxon>
        <taxon>Bacilli</taxon>
        <taxon>Bacillales</taxon>
        <taxon>Caryophanaceae</taxon>
        <taxon>Bhargavaea</taxon>
    </lineage>
</organism>
<dbReference type="Pfam" id="PF01321">
    <property type="entry name" value="Creatinase_N"/>
    <property type="match status" value="1"/>
</dbReference>
<dbReference type="Gene3D" id="3.90.230.10">
    <property type="entry name" value="Creatinase/methionine aminopeptidase superfamily"/>
    <property type="match status" value="1"/>
</dbReference>
<evidence type="ECO:0000313" key="6">
    <source>
        <dbReference type="EMBL" id="MFC7364150.1"/>
    </source>
</evidence>
<accession>A0ABW2NE23</accession>
<dbReference type="CDD" id="cd01066">
    <property type="entry name" value="APP_MetAP"/>
    <property type="match status" value="1"/>
</dbReference>
<comment type="similarity">
    <text evidence="3">Belongs to the peptidase M24B family.</text>
</comment>
<dbReference type="InterPro" id="IPR000994">
    <property type="entry name" value="Pept_M24"/>
</dbReference>
<evidence type="ECO:0000313" key="7">
    <source>
        <dbReference type="Proteomes" id="UP001596483"/>
    </source>
</evidence>
<dbReference type="PANTHER" id="PTHR46112:SF2">
    <property type="entry name" value="XAA-PRO AMINOPEPTIDASE P-RELATED"/>
    <property type="match status" value="1"/>
</dbReference>